<gene>
    <name evidence="1" type="ORF">L6164_029127</name>
</gene>
<keyword evidence="2" id="KW-1185">Reference proteome</keyword>
<dbReference type="EMBL" id="CM039437">
    <property type="protein sequence ID" value="KAI4305782.1"/>
    <property type="molecule type" value="Genomic_DNA"/>
</dbReference>
<name>A0ACB9L8L5_BAUVA</name>
<accession>A0ACB9L8L5</accession>
<evidence type="ECO:0000313" key="2">
    <source>
        <dbReference type="Proteomes" id="UP000828941"/>
    </source>
</evidence>
<organism evidence="1 2">
    <name type="scientific">Bauhinia variegata</name>
    <name type="common">Purple orchid tree</name>
    <name type="synonym">Phanera variegata</name>
    <dbReference type="NCBI Taxonomy" id="167791"/>
    <lineage>
        <taxon>Eukaryota</taxon>
        <taxon>Viridiplantae</taxon>
        <taxon>Streptophyta</taxon>
        <taxon>Embryophyta</taxon>
        <taxon>Tracheophyta</taxon>
        <taxon>Spermatophyta</taxon>
        <taxon>Magnoliopsida</taxon>
        <taxon>eudicotyledons</taxon>
        <taxon>Gunneridae</taxon>
        <taxon>Pentapetalae</taxon>
        <taxon>rosids</taxon>
        <taxon>fabids</taxon>
        <taxon>Fabales</taxon>
        <taxon>Fabaceae</taxon>
        <taxon>Cercidoideae</taxon>
        <taxon>Cercideae</taxon>
        <taxon>Bauhiniinae</taxon>
        <taxon>Bauhinia</taxon>
    </lineage>
</organism>
<comment type="caution">
    <text evidence="1">The sequence shown here is derived from an EMBL/GenBank/DDBJ whole genome shotgun (WGS) entry which is preliminary data.</text>
</comment>
<proteinExistence type="predicted"/>
<dbReference type="Proteomes" id="UP000828941">
    <property type="component" value="Chromosome 12"/>
</dbReference>
<sequence>MFLTLNLNGKISHNMPSFNYSLSSILHISIIGFFLLLSPCRANDTFKFYNCTGNDTFAPNSPYQINLNTLLTSLSATASASGKATGFNTTVVGGANQQDTVYGLFMCSGSANTQQCSECVANATKEITSLCAFKMEALVWFTDCLVRYSSWPFFAAMDEKPMRCVNNKEDYRGEIEEFNEDLKSLMEDLINQASGNLKKRAGNRRSLPGDKVLYGLAQCIPDLSSDNCSKCLEDAVNDLQNSCTKDKIGGRILYPSCMVRYESYIFFSTSLLKGKSKTPYLEIAMIVVAIFILLLIFYCGYRLVSRKKRKINLKDLKVEEEDISNEMKSLQFDLGTIEAATNNFSDEDKIGEGGFGSVHKGKLSNGEEIAVKRLSRNSSQGDIEFKNEALLIAKLQHRNLVRLLGFCTEGEEKILVYEFVQNKSLDYHLFNRKSQRCLTWAERYRIIGGIARGILYLHEDSRLKIIHRDLKPSNILLDSGMNAKISDFGLARIVGLEEREGSTRRIAGTYGYMSPEYAMHGLFSVKSDVFSFGVMVLEIISGKRNAYFQEPNSSGDLLSHAWKLWREERPLALLDPALEETVSETEVIRCIQIGLLCVQENPDDRPTMATIALYFSFSVDLPMPSEPPLFLQGKAKSRVPMEELESMQSVTNSVSLSVSDISRSKSFPR</sequence>
<protein>
    <submittedName>
        <fullName evidence="1">Uncharacterized protein</fullName>
    </submittedName>
</protein>
<reference evidence="1 2" key="1">
    <citation type="journal article" date="2022" name="DNA Res.">
        <title>Chromosomal-level genome assembly of the orchid tree Bauhinia variegata (Leguminosae; Cercidoideae) supports the allotetraploid origin hypothesis of Bauhinia.</title>
        <authorList>
            <person name="Zhong Y."/>
            <person name="Chen Y."/>
            <person name="Zheng D."/>
            <person name="Pang J."/>
            <person name="Liu Y."/>
            <person name="Luo S."/>
            <person name="Meng S."/>
            <person name="Qian L."/>
            <person name="Wei D."/>
            <person name="Dai S."/>
            <person name="Zhou R."/>
        </authorList>
    </citation>
    <scope>NUCLEOTIDE SEQUENCE [LARGE SCALE GENOMIC DNA]</scope>
    <source>
        <strain evidence="1">BV-YZ2020</strain>
    </source>
</reference>
<evidence type="ECO:0000313" key="1">
    <source>
        <dbReference type="EMBL" id="KAI4305782.1"/>
    </source>
</evidence>